<dbReference type="GO" id="GO:0004760">
    <property type="term" value="F:L-serine-pyruvate transaminase activity"/>
    <property type="evidence" value="ECO:0007669"/>
    <property type="project" value="TreeGrafter"/>
</dbReference>
<feature type="modified residue" description="N6-(pyridoxal phosphate)lysine" evidence="5">
    <location>
        <position position="208"/>
    </location>
</feature>
<evidence type="ECO:0000259" key="7">
    <source>
        <dbReference type="Pfam" id="PF00266"/>
    </source>
</evidence>
<feature type="domain" description="Aminotransferase class V" evidence="7">
    <location>
        <begin position="73"/>
        <end position="330"/>
    </location>
</feature>
<dbReference type="AlphaFoldDB" id="A0A918XN77"/>
<keyword evidence="3 5" id="KW-0663">Pyridoxal phosphate</keyword>
<keyword evidence="8" id="KW-0808">Transferase</keyword>
<sequence>MAPDSIGHSNRPLKRGRKFLNTPGPTNVPPRVLNAMHRDTMDLNDPEFLDAAAESFIGLKRVFRTDGEVFNYISNGHGAWEAALVNILNPGDLVLVPETGHFSSSWSNMAEALGVQIQSLPGDWRRAHDPETIGQALADDTERRIKAVLVVHTDTATGTTTDVKAVREAMDRAGHPALLVVDTIASLGTTEFRMDDWGVDVTIAASQKGLMMAPGLGFVAANEKAIAAHRATARERRYWDWTPRMGAAGYRAFCGTAPQLMIFGLREGLAALFEEGLERVFERHRVLAEATWKAIDVWAQAGALEINALVPAERSAGVTTIRTADGVDGDRIREVARDEMLAGIGGGLGVFGGKAFRIGHMGDMNAPMLYACLGAVEATLNYLDVPHAPGGVTAAIQHVAEYKKAHNSTTF</sequence>
<keyword evidence="9" id="KW-1185">Reference proteome</keyword>
<dbReference type="GO" id="GO:0008453">
    <property type="term" value="F:alanine-glyoxylate transaminase activity"/>
    <property type="evidence" value="ECO:0007669"/>
    <property type="project" value="TreeGrafter"/>
</dbReference>
<dbReference type="InterPro" id="IPR015422">
    <property type="entry name" value="PyrdxlP-dep_Trfase_small"/>
</dbReference>
<dbReference type="PANTHER" id="PTHR21152:SF40">
    <property type="entry name" value="ALANINE--GLYOXYLATE AMINOTRANSFERASE"/>
    <property type="match status" value="1"/>
</dbReference>
<reference evidence="8" key="2">
    <citation type="submission" date="2020-09" db="EMBL/GenBank/DDBJ databases">
        <authorList>
            <person name="Sun Q."/>
            <person name="Kim S."/>
        </authorList>
    </citation>
    <scope>NUCLEOTIDE SEQUENCE</scope>
    <source>
        <strain evidence="8">KCTC 42651</strain>
    </source>
</reference>
<dbReference type="InterPro" id="IPR000192">
    <property type="entry name" value="Aminotrans_V_dom"/>
</dbReference>
<protein>
    <submittedName>
        <fullName evidence="8">Aminotransferase</fullName>
    </submittedName>
</protein>
<comment type="caution">
    <text evidence="8">The sequence shown here is derived from an EMBL/GenBank/DDBJ whole genome shotgun (WGS) entry which is preliminary data.</text>
</comment>
<evidence type="ECO:0000256" key="2">
    <source>
        <dbReference type="ARBA" id="ARBA00009236"/>
    </source>
</evidence>
<evidence type="ECO:0000256" key="5">
    <source>
        <dbReference type="PIRSR" id="PIRSR000524-50"/>
    </source>
</evidence>
<evidence type="ECO:0000256" key="3">
    <source>
        <dbReference type="ARBA" id="ARBA00022898"/>
    </source>
</evidence>
<feature type="region of interest" description="Disordered" evidence="6">
    <location>
        <begin position="1"/>
        <end position="28"/>
    </location>
</feature>
<dbReference type="Pfam" id="PF00266">
    <property type="entry name" value="Aminotran_5"/>
    <property type="match status" value="1"/>
</dbReference>
<dbReference type="PIRSF" id="PIRSF000524">
    <property type="entry name" value="SPT"/>
    <property type="match status" value="1"/>
</dbReference>
<dbReference type="Gene3D" id="3.40.640.10">
    <property type="entry name" value="Type I PLP-dependent aspartate aminotransferase-like (Major domain)"/>
    <property type="match status" value="1"/>
</dbReference>
<dbReference type="SUPFAM" id="SSF53383">
    <property type="entry name" value="PLP-dependent transferases"/>
    <property type="match status" value="1"/>
</dbReference>
<dbReference type="FunFam" id="3.40.640.10:FF:000054">
    <property type="entry name" value="Serine--glyoxylate aminotransferase"/>
    <property type="match status" value="1"/>
</dbReference>
<dbReference type="InterPro" id="IPR015424">
    <property type="entry name" value="PyrdxlP-dep_Trfase"/>
</dbReference>
<reference evidence="8" key="1">
    <citation type="journal article" date="2014" name="Int. J. Syst. Evol. Microbiol.">
        <title>Complete genome sequence of Corynebacterium casei LMG S-19264T (=DSM 44701T), isolated from a smear-ripened cheese.</title>
        <authorList>
            <consortium name="US DOE Joint Genome Institute (JGI-PGF)"/>
            <person name="Walter F."/>
            <person name="Albersmeier A."/>
            <person name="Kalinowski J."/>
            <person name="Ruckert C."/>
        </authorList>
    </citation>
    <scope>NUCLEOTIDE SEQUENCE</scope>
    <source>
        <strain evidence="8">KCTC 42651</strain>
    </source>
</reference>
<comment type="similarity">
    <text evidence="2">Belongs to the class-V pyridoxal-phosphate-dependent aminotransferase family.</text>
</comment>
<comment type="cofactor">
    <cofactor evidence="1 5">
        <name>pyridoxal 5'-phosphate</name>
        <dbReference type="ChEBI" id="CHEBI:597326"/>
    </cofactor>
</comment>
<dbReference type="Proteomes" id="UP000630353">
    <property type="component" value="Unassembled WGS sequence"/>
</dbReference>
<dbReference type="EMBL" id="BMZS01000001">
    <property type="protein sequence ID" value="GHD41216.1"/>
    <property type="molecule type" value="Genomic_DNA"/>
</dbReference>
<accession>A0A918XN77</accession>
<evidence type="ECO:0000313" key="8">
    <source>
        <dbReference type="EMBL" id="GHD41216.1"/>
    </source>
</evidence>
<dbReference type="GO" id="GO:0019265">
    <property type="term" value="P:glycine biosynthetic process, by transamination of glyoxylate"/>
    <property type="evidence" value="ECO:0007669"/>
    <property type="project" value="TreeGrafter"/>
</dbReference>
<dbReference type="Gene3D" id="3.90.1150.10">
    <property type="entry name" value="Aspartate Aminotransferase, domain 1"/>
    <property type="match status" value="1"/>
</dbReference>
<evidence type="ECO:0000256" key="6">
    <source>
        <dbReference type="SAM" id="MobiDB-lite"/>
    </source>
</evidence>
<dbReference type="PANTHER" id="PTHR21152">
    <property type="entry name" value="AMINOTRANSFERASE CLASS V"/>
    <property type="match status" value="1"/>
</dbReference>
<feature type="binding site" evidence="4">
    <location>
        <position position="357"/>
    </location>
    <ligand>
        <name>substrate</name>
    </ligand>
</feature>
<dbReference type="RefSeq" id="WP_189987352.1">
    <property type="nucleotide sequence ID" value="NZ_BMZS01000001.1"/>
</dbReference>
<evidence type="ECO:0000313" key="9">
    <source>
        <dbReference type="Proteomes" id="UP000630353"/>
    </source>
</evidence>
<evidence type="ECO:0000256" key="4">
    <source>
        <dbReference type="PIRSR" id="PIRSR000524-1"/>
    </source>
</evidence>
<evidence type="ECO:0000256" key="1">
    <source>
        <dbReference type="ARBA" id="ARBA00001933"/>
    </source>
</evidence>
<organism evidence="8 9">
    <name type="scientific">Thalassobaculum fulvum</name>
    <dbReference type="NCBI Taxonomy" id="1633335"/>
    <lineage>
        <taxon>Bacteria</taxon>
        <taxon>Pseudomonadati</taxon>
        <taxon>Pseudomonadota</taxon>
        <taxon>Alphaproteobacteria</taxon>
        <taxon>Rhodospirillales</taxon>
        <taxon>Thalassobaculaceae</taxon>
        <taxon>Thalassobaculum</taxon>
    </lineage>
</organism>
<gene>
    <name evidence="8" type="ORF">GCM10017083_05360</name>
</gene>
<name>A0A918XN77_9PROT</name>
<dbReference type="InterPro" id="IPR015421">
    <property type="entry name" value="PyrdxlP-dep_Trfase_major"/>
</dbReference>
<proteinExistence type="inferred from homology"/>
<dbReference type="InterPro" id="IPR024169">
    <property type="entry name" value="SP_NH2Trfase/AEP_transaminase"/>
</dbReference>
<keyword evidence="8" id="KW-0032">Aminotransferase</keyword>